<dbReference type="Proteomes" id="UP000229112">
    <property type="component" value="Unassembled WGS sequence"/>
</dbReference>
<evidence type="ECO:0000256" key="1">
    <source>
        <dbReference type="SAM" id="Phobius"/>
    </source>
</evidence>
<dbReference type="InterPro" id="IPR052022">
    <property type="entry name" value="26kDa_periplasmic_antigen"/>
</dbReference>
<keyword evidence="1" id="KW-0812">Transmembrane</keyword>
<keyword evidence="1" id="KW-0472">Membrane</keyword>
<protein>
    <recommendedName>
        <fullName evidence="4">SIMPL domain-containing protein</fullName>
    </recommendedName>
</protein>
<dbReference type="PANTHER" id="PTHR34387:SF2">
    <property type="entry name" value="SLR1258 PROTEIN"/>
    <property type="match status" value="1"/>
</dbReference>
<sequence length="251" mass="27632">MQHNSKAWFWILLNGLLVMAIVFGIVGTSSLIKRTSSTYPVRTFTVTSEGKVTVVPDVAVVSFSVVSEGGNPAVVQESNTKKMNEAVDFIKEQGVKDEDIKTSSYNLQPLYDYGRDFGRSSIYAYRLTQTVTVKIRDFSHIGVVVAKLPQMGINQINNVQFMVDDPEADKALAREEAFSKAREKAEVMAKQAGVRIVGVVSFYEQGSDFYPMYAERSAVGMGGDSMMPVAPSIEPGSEDVVVQISVTYEIR</sequence>
<dbReference type="InterPro" id="IPR007497">
    <property type="entry name" value="SIMPL/DUF541"/>
</dbReference>
<dbReference type="EMBL" id="PFAY01000011">
    <property type="protein sequence ID" value="PIT93146.1"/>
    <property type="molecule type" value="Genomic_DNA"/>
</dbReference>
<comment type="caution">
    <text evidence="2">The sequence shown here is derived from an EMBL/GenBank/DDBJ whole genome shotgun (WGS) entry which is preliminary data.</text>
</comment>
<evidence type="ECO:0000313" key="3">
    <source>
        <dbReference type="Proteomes" id="UP000229112"/>
    </source>
</evidence>
<gene>
    <name evidence="2" type="ORF">COU06_01515</name>
</gene>
<dbReference type="Gene3D" id="3.30.70.2970">
    <property type="entry name" value="Protein of unknown function (DUF541), domain 2"/>
    <property type="match status" value="1"/>
</dbReference>
<dbReference type="PANTHER" id="PTHR34387">
    <property type="entry name" value="SLR1258 PROTEIN"/>
    <property type="match status" value="1"/>
</dbReference>
<dbReference type="Pfam" id="PF04402">
    <property type="entry name" value="SIMPL"/>
    <property type="match status" value="1"/>
</dbReference>
<feature type="transmembrane region" description="Helical" evidence="1">
    <location>
        <begin position="7"/>
        <end position="32"/>
    </location>
</feature>
<evidence type="ECO:0008006" key="4">
    <source>
        <dbReference type="Google" id="ProtNLM"/>
    </source>
</evidence>
<evidence type="ECO:0000313" key="2">
    <source>
        <dbReference type="EMBL" id="PIT93146.1"/>
    </source>
</evidence>
<dbReference type="Gene3D" id="3.30.110.170">
    <property type="entry name" value="Protein of unknown function (DUF541), domain 1"/>
    <property type="match status" value="1"/>
</dbReference>
<reference evidence="3" key="1">
    <citation type="submission" date="2017-09" db="EMBL/GenBank/DDBJ databases">
        <title>Depth-based differentiation of microbial function through sediment-hosted aquifers and enrichment of novel symbionts in the deep terrestrial subsurface.</title>
        <authorList>
            <person name="Probst A.J."/>
            <person name="Ladd B."/>
            <person name="Jarett J.K."/>
            <person name="Geller-Mcgrath D.E."/>
            <person name="Sieber C.M.K."/>
            <person name="Emerson J.B."/>
            <person name="Anantharaman K."/>
            <person name="Thomas B.C."/>
            <person name="Malmstrom R."/>
            <person name="Stieglmeier M."/>
            <person name="Klingl A."/>
            <person name="Woyke T."/>
            <person name="Ryan C.M."/>
            <person name="Banfield J.F."/>
        </authorList>
    </citation>
    <scope>NUCLEOTIDE SEQUENCE [LARGE SCALE GENOMIC DNA]</scope>
</reference>
<organism evidence="2 3">
    <name type="scientific">Candidatus Harrisonbacteria bacterium CG10_big_fil_rev_8_21_14_0_10_38_8</name>
    <dbReference type="NCBI Taxonomy" id="1974582"/>
    <lineage>
        <taxon>Bacteria</taxon>
        <taxon>Candidatus Harrisoniibacteriota</taxon>
    </lineage>
</organism>
<proteinExistence type="predicted"/>
<dbReference type="GO" id="GO:0006974">
    <property type="term" value="P:DNA damage response"/>
    <property type="evidence" value="ECO:0007669"/>
    <property type="project" value="TreeGrafter"/>
</dbReference>
<keyword evidence="1" id="KW-1133">Transmembrane helix</keyword>
<dbReference type="AlphaFoldDB" id="A0A2M6WK40"/>
<name>A0A2M6WK40_9BACT</name>
<accession>A0A2M6WK40</accession>